<dbReference type="InterPro" id="IPR011010">
    <property type="entry name" value="DNA_brk_join_enz"/>
</dbReference>
<reference evidence="3 4" key="2">
    <citation type="journal article" date="2011" name="J. Antibiot.">
        <title>Furaquinocins I and J: novel polyketide isoprenoid hybrid compounds from Streptomyces reveromyceticus SN-593.</title>
        <authorList>
            <person name="Panthee S."/>
            <person name="Takahashi S."/>
            <person name="Takagi H."/>
            <person name="Nogawa T."/>
            <person name="Oowada E."/>
            <person name="Uramoto M."/>
            <person name="Osada H."/>
        </authorList>
    </citation>
    <scope>NUCLEOTIDE SEQUENCE [LARGE SCALE GENOMIC DNA]</scope>
    <source>
        <strain evidence="3 4">SN-593</strain>
    </source>
</reference>
<keyword evidence="1" id="KW-0238">DNA-binding</keyword>
<keyword evidence="4" id="KW-1185">Reference proteome</keyword>
<evidence type="ECO:0008006" key="5">
    <source>
        <dbReference type="Google" id="ProtNLM"/>
    </source>
</evidence>
<reference evidence="3 4" key="3">
    <citation type="journal article" date="2011" name="Nat. Chem. Biol.">
        <title>Reveromycin A biosynthesis uses RevG and RevJ for stereospecific spiroacetal formation.</title>
        <authorList>
            <person name="Takahashi S."/>
            <person name="Toyoda A."/>
            <person name="Sekiyama Y."/>
            <person name="Takagi H."/>
            <person name="Nogawa T."/>
            <person name="Uramoto M."/>
            <person name="Suzuki R."/>
            <person name="Koshino H."/>
            <person name="Kumano T."/>
            <person name="Panthee S."/>
            <person name="Dairi T."/>
            <person name="Ishikawa J."/>
            <person name="Ikeda H."/>
            <person name="Sakaki Y."/>
            <person name="Osada H."/>
        </authorList>
    </citation>
    <scope>NUCLEOTIDE SEQUENCE [LARGE SCALE GENOMIC DNA]</scope>
    <source>
        <strain evidence="3 4">SN-593</strain>
    </source>
</reference>
<reference evidence="3 4" key="1">
    <citation type="journal article" date="2010" name="J. Bacteriol.">
        <title>Biochemical characterization of a novel indole prenyltransferase from Streptomyces sp. SN-593.</title>
        <authorList>
            <person name="Takahashi S."/>
            <person name="Takagi H."/>
            <person name="Toyoda A."/>
            <person name="Uramoto M."/>
            <person name="Nogawa T."/>
            <person name="Ueki M."/>
            <person name="Sakaki Y."/>
            <person name="Osada H."/>
        </authorList>
    </citation>
    <scope>NUCLEOTIDE SEQUENCE [LARGE SCALE GENOMIC DNA]</scope>
    <source>
        <strain evidence="3 4">SN-593</strain>
    </source>
</reference>
<accession>A0A7U3VRP0</accession>
<name>A0A7U3VRP0_9ACTN</name>
<dbReference type="GO" id="GO:0006310">
    <property type="term" value="P:DNA recombination"/>
    <property type="evidence" value="ECO:0007669"/>
    <property type="project" value="UniProtKB-KW"/>
</dbReference>
<evidence type="ECO:0000313" key="4">
    <source>
        <dbReference type="Proteomes" id="UP000595703"/>
    </source>
</evidence>
<keyword evidence="2" id="KW-0233">DNA recombination</keyword>
<dbReference type="Gene3D" id="1.10.443.10">
    <property type="entry name" value="Intergrase catalytic core"/>
    <property type="match status" value="1"/>
</dbReference>
<dbReference type="GO" id="GO:0003677">
    <property type="term" value="F:DNA binding"/>
    <property type="evidence" value="ECO:0007669"/>
    <property type="project" value="UniProtKB-KW"/>
</dbReference>
<dbReference type="GO" id="GO:0015074">
    <property type="term" value="P:DNA integration"/>
    <property type="evidence" value="ECO:0007669"/>
    <property type="project" value="InterPro"/>
</dbReference>
<dbReference type="InterPro" id="IPR013762">
    <property type="entry name" value="Integrase-like_cat_sf"/>
</dbReference>
<proteinExistence type="predicted"/>
<organism evidence="3 4">
    <name type="scientific">Actinacidiphila reveromycinica</name>
    <dbReference type="NCBI Taxonomy" id="659352"/>
    <lineage>
        <taxon>Bacteria</taxon>
        <taxon>Bacillati</taxon>
        <taxon>Actinomycetota</taxon>
        <taxon>Actinomycetes</taxon>
        <taxon>Kitasatosporales</taxon>
        <taxon>Streptomycetaceae</taxon>
        <taxon>Actinacidiphila</taxon>
    </lineage>
</organism>
<dbReference type="SUPFAM" id="SSF56349">
    <property type="entry name" value="DNA breaking-rejoining enzymes"/>
    <property type="match status" value="1"/>
</dbReference>
<dbReference type="InterPro" id="IPR010998">
    <property type="entry name" value="Integrase_recombinase_N"/>
</dbReference>
<dbReference type="Gene3D" id="1.10.150.130">
    <property type="match status" value="1"/>
</dbReference>
<dbReference type="EMBL" id="AP018365">
    <property type="protein sequence ID" value="BBB01005.1"/>
    <property type="molecule type" value="Genomic_DNA"/>
</dbReference>
<evidence type="ECO:0000313" key="3">
    <source>
        <dbReference type="EMBL" id="BBB01005.1"/>
    </source>
</evidence>
<dbReference type="Proteomes" id="UP000595703">
    <property type="component" value="Chromosome"/>
</dbReference>
<evidence type="ECO:0000256" key="2">
    <source>
        <dbReference type="ARBA" id="ARBA00023172"/>
    </source>
</evidence>
<gene>
    <name evidence="3" type="ORF">RVR_8236</name>
</gene>
<evidence type="ECO:0000256" key="1">
    <source>
        <dbReference type="ARBA" id="ARBA00023125"/>
    </source>
</evidence>
<reference evidence="3 4" key="4">
    <citation type="journal article" date="2020" name="Sci. Rep.">
        <title>beta-carboline chemical signals induce reveromycin production through a LuxR family regulator in Streptomyces sp. SN-593.</title>
        <authorList>
            <person name="Panthee S."/>
            <person name="Kito N."/>
            <person name="Hayashi T."/>
            <person name="Shimizu T."/>
            <person name="Ishikawa J."/>
            <person name="Hamamoto H."/>
            <person name="Osada H."/>
            <person name="Takahashi S."/>
        </authorList>
    </citation>
    <scope>NUCLEOTIDE SEQUENCE [LARGE SCALE GENOMIC DNA]</scope>
    <source>
        <strain evidence="3 4">SN-593</strain>
    </source>
</reference>
<dbReference type="AlphaFoldDB" id="A0A7U3VRP0"/>
<dbReference type="KEGG" id="arev:RVR_8236"/>
<sequence>MRSVPEVHKHVHIEWRGGTCRVKWWSGEYLAGGRKRYESKGGFTDEETATQHGLDKLYEIRHGTHVKNRDGATPMPEWCDAWMDSMDVGMLTEKNYRDIIKVHIKPYFERMSVADVDVITYRAFRKHIATRVGKGRASNVMMILGMILDDAVPRLIKVSPVERNRKRGRFTKKPKERKRDLSVEVVDQLARNAEVFFGNGTGKVLVWTMAMTGMRPGELFGLPREYCYPNWPASDPRLDEDEEERYADDLERYGLGLLPAIRVQQQTQYHQRKLHVMDPKYDSKRTLVIPPFLAEMLKEQLASHDGPWVFPALMGGSLAATDFDAYYWRSIADGVDERGGRKPRPALPEVPLFKGKRMYLLRHGHKAWLDEDGHSRFAVESRMGHEVGGVEGTYSSVTVPMERAIMDALQKRWETFQARGAGCE</sequence>
<protein>
    <recommendedName>
        <fullName evidence="5">Integrase</fullName>
    </recommendedName>
</protein>